<reference evidence="2" key="1">
    <citation type="submission" date="2021-03" db="EMBL/GenBank/DDBJ databases">
        <title>Comparative genomics and phylogenomic investigation of the class Geoglossomycetes provide insights into ecological specialization and systematics.</title>
        <authorList>
            <person name="Melie T."/>
            <person name="Pirro S."/>
            <person name="Miller A.N."/>
            <person name="Quandt A."/>
        </authorList>
    </citation>
    <scope>NUCLEOTIDE SEQUENCE</scope>
    <source>
        <strain evidence="2">CAQ_001_2017</strain>
    </source>
</reference>
<feature type="region of interest" description="Disordered" evidence="1">
    <location>
        <begin position="1"/>
        <end position="71"/>
    </location>
</feature>
<evidence type="ECO:0000256" key="1">
    <source>
        <dbReference type="SAM" id="MobiDB-lite"/>
    </source>
</evidence>
<feature type="compositionally biased region" description="Polar residues" evidence="1">
    <location>
        <begin position="40"/>
        <end position="52"/>
    </location>
</feature>
<evidence type="ECO:0000313" key="3">
    <source>
        <dbReference type="Proteomes" id="UP000750711"/>
    </source>
</evidence>
<accession>A0A9P8L461</accession>
<feature type="compositionally biased region" description="Low complexity" evidence="1">
    <location>
        <begin position="54"/>
        <end position="66"/>
    </location>
</feature>
<dbReference type="EMBL" id="JAGHQM010003165">
    <property type="protein sequence ID" value="KAH0547875.1"/>
    <property type="molecule type" value="Genomic_DNA"/>
</dbReference>
<evidence type="ECO:0000313" key="2">
    <source>
        <dbReference type="EMBL" id="KAH0547875.1"/>
    </source>
</evidence>
<organism evidence="2 3">
    <name type="scientific">Trichoglossum hirsutum</name>
    <dbReference type="NCBI Taxonomy" id="265104"/>
    <lineage>
        <taxon>Eukaryota</taxon>
        <taxon>Fungi</taxon>
        <taxon>Dikarya</taxon>
        <taxon>Ascomycota</taxon>
        <taxon>Pezizomycotina</taxon>
        <taxon>Geoglossomycetes</taxon>
        <taxon>Geoglossales</taxon>
        <taxon>Geoglossaceae</taxon>
        <taxon>Trichoglossum</taxon>
    </lineage>
</organism>
<keyword evidence="3" id="KW-1185">Reference proteome</keyword>
<comment type="caution">
    <text evidence="2">The sequence shown here is derived from an EMBL/GenBank/DDBJ whole genome shotgun (WGS) entry which is preliminary data.</text>
</comment>
<gene>
    <name evidence="2" type="ORF">GP486_008384</name>
</gene>
<dbReference type="AlphaFoldDB" id="A0A9P8L461"/>
<name>A0A9P8L461_9PEZI</name>
<feature type="compositionally biased region" description="Low complexity" evidence="1">
    <location>
        <begin position="10"/>
        <end position="24"/>
    </location>
</feature>
<sequence>MSAVRHSRADPAASAATTAADSRSINGSNSKAPLPAAATTAGSSKINTSSNGRAPPAAAAEETTAASSSNVPFTTAERAAHAEAIALATREADSSTLPPMPCLRCMKQLAKQPWLVCTRLPHANCHSCAMGKEACEQVPRRFRRHAQSVQRAALKTVKYQMIVCASPKKSRDRYHGDSRLSVWECRLRYRQAVFTRRVEAWVREEAALLPEEKLLRELSGIKRYLKELVAAGCTLARRQVPSDSEYEPIETLPITGDEA</sequence>
<proteinExistence type="predicted"/>
<dbReference type="Proteomes" id="UP000750711">
    <property type="component" value="Unassembled WGS sequence"/>
</dbReference>
<protein>
    <submittedName>
        <fullName evidence="2">Uncharacterized protein</fullName>
    </submittedName>
</protein>